<sequence>MALPTHWGVRPEETARRYPCDDCIPAPGGTWFRAVSVQAPPEAVYRWLCQMRVAPYSYDLLDNLGRRSPRVLTPGVEDLAAGQRVMTIFELVSFTPGRDMTLRMLPGPGRRLFGDLALTYDVRTDDSGVTRLVVKALLGAERGTLNEARRRALAWGDLLMMRKQLLTFRTLAERHAATR</sequence>
<accession>A0ABQ2R2A3</accession>
<dbReference type="Gene3D" id="3.30.530.20">
    <property type="match status" value="1"/>
</dbReference>
<dbReference type="RefSeq" id="WP_189248066.1">
    <property type="nucleotide sequence ID" value="NZ_BMQJ01000010.1"/>
</dbReference>
<dbReference type="Proteomes" id="UP000611554">
    <property type="component" value="Unassembled WGS sequence"/>
</dbReference>
<dbReference type="EMBL" id="BMQJ01000010">
    <property type="protein sequence ID" value="GGQ06551.1"/>
    <property type="molecule type" value="Genomic_DNA"/>
</dbReference>
<reference evidence="2" key="1">
    <citation type="journal article" date="2019" name="Int. J. Syst. Evol. Microbiol.">
        <title>The Global Catalogue of Microorganisms (GCM) 10K type strain sequencing project: providing services to taxonomists for standard genome sequencing and annotation.</title>
        <authorList>
            <consortium name="The Broad Institute Genomics Platform"/>
            <consortium name="The Broad Institute Genome Sequencing Center for Infectious Disease"/>
            <person name="Wu L."/>
            <person name="Ma J."/>
        </authorList>
    </citation>
    <scope>NUCLEOTIDE SEQUENCE [LARGE SCALE GENOMIC DNA]</scope>
    <source>
        <strain evidence="2">JCM 3115</strain>
    </source>
</reference>
<comment type="caution">
    <text evidence="1">The sequence shown here is derived from an EMBL/GenBank/DDBJ whole genome shotgun (WGS) entry which is preliminary data.</text>
</comment>
<proteinExistence type="predicted"/>
<evidence type="ECO:0000313" key="1">
    <source>
        <dbReference type="EMBL" id="GGQ06551.1"/>
    </source>
</evidence>
<gene>
    <name evidence="1" type="ORF">GCM10010140_40890</name>
</gene>
<organism evidence="1 2">
    <name type="scientific">Streptosporangium pseudovulgare</name>
    <dbReference type="NCBI Taxonomy" id="35765"/>
    <lineage>
        <taxon>Bacteria</taxon>
        <taxon>Bacillati</taxon>
        <taxon>Actinomycetota</taxon>
        <taxon>Actinomycetes</taxon>
        <taxon>Streptosporangiales</taxon>
        <taxon>Streptosporangiaceae</taxon>
        <taxon>Streptosporangium</taxon>
    </lineage>
</organism>
<dbReference type="InterPro" id="IPR023393">
    <property type="entry name" value="START-like_dom_sf"/>
</dbReference>
<evidence type="ECO:0008006" key="3">
    <source>
        <dbReference type="Google" id="ProtNLM"/>
    </source>
</evidence>
<name>A0ABQ2R2A3_9ACTN</name>
<keyword evidence="2" id="KW-1185">Reference proteome</keyword>
<evidence type="ECO:0000313" key="2">
    <source>
        <dbReference type="Proteomes" id="UP000611554"/>
    </source>
</evidence>
<protein>
    <recommendedName>
        <fullName evidence="3">Polyketide cyclase</fullName>
    </recommendedName>
</protein>